<dbReference type="Gene3D" id="1.10.10.10">
    <property type="entry name" value="Winged helix-like DNA-binding domain superfamily/Winged helix DNA-binding domain"/>
    <property type="match status" value="1"/>
</dbReference>
<dbReference type="GO" id="GO:0006950">
    <property type="term" value="P:response to stress"/>
    <property type="evidence" value="ECO:0007669"/>
    <property type="project" value="TreeGrafter"/>
</dbReference>
<dbReference type="GO" id="GO:0003677">
    <property type="term" value="F:DNA binding"/>
    <property type="evidence" value="ECO:0007669"/>
    <property type="project" value="UniProtKB-KW"/>
</dbReference>
<name>A0A542EWT7_9ACTN</name>
<dbReference type="AlphaFoldDB" id="A0A542EWT7"/>
<protein>
    <submittedName>
        <fullName evidence="2">DNA-binding MarR family transcriptional regulator</fullName>
    </submittedName>
</protein>
<proteinExistence type="predicted"/>
<evidence type="ECO:0000313" key="2">
    <source>
        <dbReference type="EMBL" id="TQJ19674.1"/>
    </source>
</evidence>
<dbReference type="InterPro" id="IPR036390">
    <property type="entry name" value="WH_DNA-bd_sf"/>
</dbReference>
<dbReference type="InterPro" id="IPR039422">
    <property type="entry name" value="MarR/SlyA-like"/>
</dbReference>
<comment type="caution">
    <text evidence="2">The sequence shown here is derived from an EMBL/GenBank/DDBJ whole genome shotgun (WGS) entry which is preliminary data.</text>
</comment>
<dbReference type="PANTHER" id="PTHR33164">
    <property type="entry name" value="TRANSCRIPTIONAL REGULATOR, MARR FAMILY"/>
    <property type="match status" value="1"/>
</dbReference>
<gene>
    <name evidence="2" type="ORF">FB475_3847</name>
</gene>
<dbReference type="PRINTS" id="PR00598">
    <property type="entry name" value="HTHMARR"/>
</dbReference>
<dbReference type="PANTHER" id="PTHR33164:SF57">
    <property type="entry name" value="MARR-FAMILY TRANSCRIPTIONAL REGULATOR"/>
    <property type="match status" value="1"/>
</dbReference>
<organism evidence="2 3">
    <name type="scientific">Kribbella jejuensis</name>
    <dbReference type="NCBI Taxonomy" id="236068"/>
    <lineage>
        <taxon>Bacteria</taxon>
        <taxon>Bacillati</taxon>
        <taxon>Actinomycetota</taxon>
        <taxon>Actinomycetes</taxon>
        <taxon>Propionibacteriales</taxon>
        <taxon>Kribbellaceae</taxon>
        <taxon>Kribbella</taxon>
    </lineage>
</organism>
<keyword evidence="2" id="KW-0238">DNA-binding</keyword>
<reference evidence="2 3" key="1">
    <citation type="submission" date="2019-06" db="EMBL/GenBank/DDBJ databases">
        <title>Sequencing the genomes of 1000 actinobacteria strains.</title>
        <authorList>
            <person name="Klenk H.-P."/>
        </authorList>
    </citation>
    <scope>NUCLEOTIDE SEQUENCE [LARGE SCALE GENOMIC DNA]</scope>
    <source>
        <strain evidence="2 3">DSM 17305</strain>
    </source>
</reference>
<dbReference type="GO" id="GO:0003700">
    <property type="term" value="F:DNA-binding transcription factor activity"/>
    <property type="evidence" value="ECO:0007669"/>
    <property type="project" value="InterPro"/>
</dbReference>
<feature type="domain" description="HTH marR-type" evidence="1">
    <location>
        <begin position="1"/>
        <end position="140"/>
    </location>
</feature>
<dbReference type="Proteomes" id="UP000316298">
    <property type="component" value="Unassembled WGS sequence"/>
</dbReference>
<dbReference type="InterPro" id="IPR000835">
    <property type="entry name" value="HTH_MarR-typ"/>
</dbReference>
<evidence type="ECO:0000313" key="3">
    <source>
        <dbReference type="Proteomes" id="UP000316298"/>
    </source>
</evidence>
<dbReference type="EMBL" id="VFMM01000001">
    <property type="protein sequence ID" value="TQJ19674.1"/>
    <property type="molecule type" value="Genomic_DNA"/>
</dbReference>
<dbReference type="PROSITE" id="PS50995">
    <property type="entry name" value="HTH_MARR_2"/>
    <property type="match status" value="1"/>
</dbReference>
<dbReference type="InterPro" id="IPR036388">
    <property type="entry name" value="WH-like_DNA-bd_sf"/>
</dbReference>
<dbReference type="Pfam" id="PF12802">
    <property type="entry name" value="MarR_2"/>
    <property type="match status" value="1"/>
</dbReference>
<evidence type="ECO:0000259" key="1">
    <source>
        <dbReference type="PROSITE" id="PS50995"/>
    </source>
</evidence>
<dbReference type="SUPFAM" id="SSF46785">
    <property type="entry name" value="Winged helix' DNA-binding domain"/>
    <property type="match status" value="1"/>
</dbReference>
<dbReference type="SMART" id="SM00347">
    <property type="entry name" value="HTH_MARR"/>
    <property type="match status" value="1"/>
</dbReference>
<sequence>MIQSYEWIMSEANVWAAWTLRSHDALTAAVAEVMPPGLGPRDLAALTLLAAHEGCSADWLFARIGLTQSGTVRLIDRLERLGYVDRARRGRVLALGLTAAGRELLAAWTAARDSAGEEVLDALTADERRQLTELLSTALRRTPRARSVADATCRFCDWPACSACPVDESVEASP</sequence>
<keyword evidence="3" id="KW-1185">Reference proteome</keyword>
<accession>A0A542EWT7</accession>